<dbReference type="OrthoDB" id="9866569at2"/>
<dbReference type="RefSeq" id="WP_135446427.1">
    <property type="nucleotide sequence ID" value="NZ_SRLE01000016.1"/>
</dbReference>
<dbReference type="EMBL" id="SRLE01000016">
    <property type="protein sequence ID" value="TGD71104.1"/>
    <property type="molecule type" value="Genomic_DNA"/>
</dbReference>
<dbReference type="Proteomes" id="UP000298050">
    <property type="component" value="Unassembled WGS sequence"/>
</dbReference>
<sequence>MKTESEAKFEAYCDDKSVQWEKIEEGHGKSPDYFLTIGSQTVVAEVKQFNPNKDDIANYKKFKEKGFVVGDSTPGARVRGKITSAAPQIIALAKGRFPGVLILYSTVPLANILDPYHIKTAMYGLDTIVFSRPVSMSNRPELLERKSGPRKKLTEDHNTTISALAVLSDSENGVYLDIYHNAHAAIPLADEIFGDLGCRQYRIIEGGIDEFAGWSD</sequence>
<name>A0A4Z0LV29_9GAMM</name>
<keyword evidence="2" id="KW-1185">Reference proteome</keyword>
<comment type="caution">
    <text evidence="1">The sequence shown here is derived from an EMBL/GenBank/DDBJ whole genome shotgun (WGS) entry which is preliminary data.</text>
</comment>
<dbReference type="AlphaFoldDB" id="A0A4Z0LV29"/>
<protein>
    <submittedName>
        <fullName evidence="1">Uncharacterized protein</fullName>
    </submittedName>
</protein>
<proteinExistence type="predicted"/>
<organism evidence="1 2">
    <name type="scientific">Mangrovimicrobium sediminis</name>
    <dbReference type="NCBI Taxonomy" id="2562682"/>
    <lineage>
        <taxon>Bacteria</taxon>
        <taxon>Pseudomonadati</taxon>
        <taxon>Pseudomonadota</taxon>
        <taxon>Gammaproteobacteria</taxon>
        <taxon>Cellvibrionales</taxon>
        <taxon>Halieaceae</taxon>
        <taxon>Mangrovimicrobium</taxon>
    </lineage>
</organism>
<evidence type="ECO:0000313" key="2">
    <source>
        <dbReference type="Proteomes" id="UP000298050"/>
    </source>
</evidence>
<reference evidence="1 2" key="1">
    <citation type="submission" date="2019-04" db="EMBL/GenBank/DDBJ databases">
        <title>Taxonomy of novel Haliea sp. from mangrove soil of West Coast of India.</title>
        <authorList>
            <person name="Verma A."/>
            <person name="Kumar P."/>
            <person name="Krishnamurthi S."/>
        </authorList>
    </citation>
    <scope>NUCLEOTIDE SEQUENCE [LARGE SCALE GENOMIC DNA]</scope>
    <source>
        <strain evidence="1 2">SAOS-164</strain>
    </source>
</reference>
<accession>A0A4Z0LV29</accession>
<gene>
    <name evidence="1" type="ORF">E4634_19875</name>
</gene>
<evidence type="ECO:0000313" key="1">
    <source>
        <dbReference type="EMBL" id="TGD71104.1"/>
    </source>
</evidence>